<evidence type="ECO:0000256" key="3">
    <source>
        <dbReference type="ARBA" id="ARBA00022676"/>
    </source>
</evidence>
<reference evidence="7" key="1">
    <citation type="submission" date="2020-07" db="EMBL/GenBank/DDBJ databases">
        <authorList>
            <person name="Lin J."/>
        </authorList>
    </citation>
    <scope>NUCLEOTIDE SEQUENCE</scope>
</reference>
<dbReference type="InterPro" id="IPR029044">
    <property type="entry name" value="Nucleotide-diphossugar_trans"/>
</dbReference>
<name>A0A6V7P6Z6_ANACO</name>
<protein>
    <recommendedName>
        <fullName evidence="4">Hexosyltransferase</fullName>
        <ecNumber evidence="4">2.4.1.-</ecNumber>
    </recommendedName>
</protein>
<dbReference type="SUPFAM" id="SSF53448">
    <property type="entry name" value="Nucleotide-diphospho-sugar transferases"/>
    <property type="match status" value="1"/>
</dbReference>
<dbReference type="InterPro" id="IPR002495">
    <property type="entry name" value="Glyco_trans_8"/>
</dbReference>
<feature type="region of interest" description="Disordered" evidence="5">
    <location>
        <begin position="216"/>
        <end position="273"/>
    </location>
</feature>
<feature type="compositionally biased region" description="Pro residues" evidence="5">
    <location>
        <begin position="219"/>
        <end position="236"/>
    </location>
</feature>
<comment type="similarity">
    <text evidence="2 4">Belongs to the glycosyltransferase 8 family.</text>
</comment>
<dbReference type="Gene3D" id="3.90.550.10">
    <property type="entry name" value="Spore Coat Polysaccharide Biosynthesis Protein SpsA, Chain A"/>
    <property type="match status" value="1"/>
</dbReference>
<dbReference type="InterPro" id="IPR029993">
    <property type="entry name" value="GAUT"/>
</dbReference>
<evidence type="ECO:0000256" key="1">
    <source>
        <dbReference type="ARBA" id="ARBA00004877"/>
    </source>
</evidence>
<feature type="compositionally biased region" description="Basic residues" evidence="5">
    <location>
        <begin position="239"/>
        <end position="256"/>
    </location>
</feature>
<dbReference type="PANTHER" id="PTHR32116:SF61">
    <property type="entry name" value="GALACTURONOSYLTRANSFERASE 9-RELATED"/>
    <property type="match status" value="1"/>
</dbReference>
<comment type="pathway">
    <text evidence="1 4">Glycan metabolism; pectin biosynthesis.</text>
</comment>
<accession>A0A6V7P6Z6</accession>
<gene>
    <name evidence="7" type="ORF">CB5_LOCUS9639</name>
</gene>
<keyword evidence="4" id="KW-0333">Golgi apparatus</keyword>
<dbReference type="AlphaFoldDB" id="A0A6V7P6Z6"/>
<dbReference type="GO" id="GO:0071555">
    <property type="term" value="P:cell wall organization"/>
    <property type="evidence" value="ECO:0007669"/>
    <property type="project" value="UniProtKB-KW"/>
</dbReference>
<dbReference type="EMBL" id="LR862145">
    <property type="protein sequence ID" value="CAD1826428.1"/>
    <property type="molecule type" value="Genomic_DNA"/>
</dbReference>
<dbReference type="GO" id="GO:0045489">
    <property type="term" value="P:pectin biosynthetic process"/>
    <property type="evidence" value="ECO:0007669"/>
    <property type="project" value="UniProtKB-UniPathway"/>
</dbReference>
<keyword evidence="3 4" id="KW-0808">Transferase</keyword>
<keyword evidence="6" id="KW-0732">Signal</keyword>
<evidence type="ECO:0000256" key="5">
    <source>
        <dbReference type="SAM" id="MobiDB-lite"/>
    </source>
</evidence>
<dbReference type="GO" id="GO:0047262">
    <property type="term" value="F:polygalacturonate 4-alpha-galacturonosyltransferase activity"/>
    <property type="evidence" value="ECO:0007669"/>
    <property type="project" value="InterPro"/>
</dbReference>
<dbReference type="EC" id="2.4.1.-" evidence="4"/>
<proteinExistence type="inferred from homology"/>
<evidence type="ECO:0000256" key="6">
    <source>
        <dbReference type="SAM" id="SignalP"/>
    </source>
</evidence>
<organism evidence="7">
    <name type="scientific">Ananas comosus var. bracteatus</name>
    <name type="common">red pineapple</name>
    <dbReference type="NCBI Taxonomy" id="296719"/>
    <lineage>
        <taxon>Eukaryota</taxon>
        <taxon>Viridiplantae</taxon>
        <taxon>Streptophyta</taxon>
        <taxon>Embryophyta</taxon>
        <taxon>Tracheophyta</taxon>
        <taxon>Spermatophyta</taxon>
        <taxon>Magnoliopsida</taxon>
        <taxon>Liliopsida</taxon>
        <taxon>Poales</taxon>
        <taxon>Bromeliaceae</taxon>
        <taxon>Bromelioideae</taxon>
        <taxon>Ananas</taxon>
    </lineage>
</organism>
<sequence>MAGGRPFRPAHGARVLVSAALTLLLFLAISSLLSSSSSSSSSSSAAEVAVHRRSFLAAEPDPLRARFELIRRQASDHAAVVAAYAAHARRLKLDAARQLAVFEHLSSSLSSISLRLSSAGAGADAEADADADDDPLRPLEKEAKDRVKLARQLVAESKESFDTQLKIQKLRDTVFAVHEQLRRARRLRDLSARIAAGSTPKSLHCLAMRLMADRIARPSPTPPRAPRPRLGPPPLRPLLRQRRRRLRRRRLSRPQRRGAAQARLPRRHRPDVPARHAGLVHAASPARRARVEVRSAAEFAFLNASHSPVVRRIEAGRSDLGLLEHLRFYLLEMFPELRRIVLLEEDVVVQRDLAPLWTVDLDGKVNGAVETCFGGFRRYSRYLNFSHPAVRERLSPRACAWAYGVNVFDLDAWRRERCTDRFHRYFDLNEDGSLWSEGSVLPAGLMTFYGTTKPLDKSWHVMGLGYNPSISPEEIRNAAVIHFSGNMKPWLDVALNQYKHLWTKYVDTEMEFLPLCNFGL</sequence>
<dbReference type="Pfam" id="PF01501">
    <property type="entry name" value="Glyco_transf_8"/>
    <property type="match status" value="1"/>
</dbReference>
<keyword evidence="3 4" id="KW-0328">Glycosyltransferase</keyword>
<evidence type="ECO:0000256" key="2">
    <source>
        <dbReference type="ARBA" id="ARBA00006351"/>
    </source>
</evidence>
<keyword evidence="4" id="KW-0961">Cell wall biogenesis/degradation</keyword>
<dbReference type="UniPathway" id="UPA00845"/>
<evidence type="ECO:0000313" key="7">
    <source>
        <dbReference type="EMBL" id="CAD1826428.1"/>
    </source>
</evidence>
<evidence type="ECO:0000256" key="4">
    <source>
        <dbReference type="RuleBase" id="RU362027"/>
    </source>
</evidence>
<comment type="subcellular location">
    <subcellularLocation>
        <location evidence="4">Golgi apparatus membrane</location>
        <topology evidence="4">Single-pass type II membrane protein</topology>
    </subcellularLocation>
</comment>
<dbReference type="PANTHER" id="PTHR32116">
    <property type="entry name" value="GALACTURONOSYLTRANSFERASE 4-RELATED"/>
    <property type="match status" value="1"/>
</dbReference>
<feature type="chain" id="PRO_5028391351" description="Hexosyltransferase" evidence="6">
    <location>
        <begin position="36"/>
        <end position="520"/>
    </location>
</feature>
<feature type="signal peptide" evidence="6">
    <location>
        <begin position="1"/>
        <end position="35"/>
    </location>
</feature>
<dbReference type="GO" id="GO:0000139">
    <property type="term" value="C:Golgi membrane"/>
    <property type="evidence" value="ECO:0007669"/>
    <property type="project" value="UniProtKB-SubCell"/>
</dbReference>